<evidence type="ECO:0000313" key="3">
    <source>
        <dbReference type="Proteomes" id="UP000033423"/>
    </source>
</evidence>
<comment type="caution">
    <text evidence="2">The sequence shown here is derived from an EMBL/GenBank/DDBJ whole genome shotgun (WGS) entry which is preliminary data.</text>
</comment>
<dbReference type="AlphaFoldDB" id="A0A0F3GN41"/>
<keyword evidence="3" id="KW-1185">Reference proteome</keyword>
<feature type="transmembrane region" description="Helical" evidence="1">
    <location>
        <begin position="15"/>
        <end position="33"/>
    </location>
</feature>
<keyword evidence="1" id="KW-0472">Membrane</keyword>
<dbReference type="EMBL" id="LACI01001931">
    <property type="protein sequence ID" value="KJU83379.1"/>
    <property type="molecule type" value="Genomic_DNA"/>
</dbReference>
<organism evidence="2 3">
    <name type="scientific">Candidatus Magnetobacterium bavaricum</name>
    <dbReference type="NCBI Taxonomy" id="29290"/>
    <lineage>
        <taxon>Bacteria</taxon>
        <taxon>Pseudomonadati</taxon>
        <taxon>Nitrospirota</taxon>
        <taxon>Thermodesulfovibrionia</taxon>
        <taxon>Thermodesulfovibrionales</taxon>
        <taxon>Candidatus Magnetobacteriaceae</taxon>
        <taxon>Candidatus Magnetobacterium</taxon>
    </lineage>
</organism>
<protein>
    <submittedName>
        <fullName evidence="2">Uncharacterized protein</fullName>
    </submittedName>
</protein>
<keyword evidence="1" id="KW-1133">Transmembrane helix</keyword>
<dbReference type="Proteomes" id="UP000033423">
    <property type="component" value="Unassembled WGS sequence"/>
</dbReference>
<evidence type="ECO:0000313" key="2">
    <source>
        <dbReference type="EMBL" id="KJU83379.1"/>
    </source>
</evidence>
<sequence length="61" mass="7107">MRPMYQDRETVNTHGLFLSLMIALYIHTLLVLCSTHKTLYIDTFNNHFSKSSLLSVLIFMS</sequence>
<name>A0A0F3GN41_9BACT</name>
<gene>
    <name evidence="2" type="ORF">MBAV_004435</name>
</gene>
<proteinExistence type="predicted"/>
<accession>A0A0F3GN41</accession>
<reference evidence="2 3" key="1">
    <citation type="submission" date="2015-02" db="EMBL/GenBank/DDBJ databases">
        <title>Single-cell genomics of uncultivated deep-branching MTB reveals a conserved set of magnetosome genes.</title>
        <authorList>
            <person name="Kolinko S."/>
            <person name="Richter M."/>
            <person name="Glockner F.O."/>
            <person name="Brachmann A."/>
            <person name="Schuler D."/>
        </authorList>
    </citation>
    <scope>NUCLEOTIDE SEQUENCE [LARGE SCALE GENOMIC DNA]</scope>
    <source>
        <strain evidence="2">TM-1</strain>
    </source>
</reference>
<evidence type="ECO:0000256" key="1">
    <source>
        <dbReference type="SAM" id="Phobius"/>
    </source>
</evidence>
<keyword evidence="1" id="KW-0812">Transmembrane</keyword>